<dbReference type="AlphaFoldDB" id="A0AAD1XTH5"/>
<proteinExistence type="predicted"/>
<evidence type="ECO:0000313" key="1">
    <source>
        <dbReference type="EMBL" id="CAI2379048.1"/>
    </source>
</evidence>
<accession>A0AAD1XTH5</accession>
<keyword evidence="2" id="KW-1185">Reference proteome</keyword>
<dbReference type="EMBL" id="CAMPGE010020857">
    <property type="protein sequence ID" value="CAI2379048.1"/>
    <property type="molecule type" value="Genomic_DNA"/>
</dbReference>
<gene>
    <name evidence="1" type="ORF">ECRASSUSDP1_LOCUS20455</name>
</gene>
<dbReference type="Proteomes" id="UP001295684">
    <property type="component" value="Unassembled WGS sequence"/>
</dbReference>
<evidence type="ECO:0000313" key="2">
    <source>
        <dbReference type="Proteomes" id="UP001295684"/>
    </source>
</evidence>
<reference evidence="1" key="1">
    <citation type="submission" date="2023-07" db="EMBL/GenBank/DDBJ databases">
        <authorList>
            <consortium name="AG Swart"/>
            <person name="Singh M."/>
            <person name="Singh A."/>
            <person name="Seah K."/>
            <person name="Emmerich C."/>
        </authorList>
    </citation>
    <scope>NUCLEOTIDE SEQUENCE</scope>
    <source>
        <strain evidence="1">DP1</strain>
    </source>
</reference>
<comment type="caution">
    <text evidence="1">The sequence shown here is derived from an EMBL/GenBank/DDBJ whole genome shotgun (WGS) entry which is preliminary data.</text>
</comment>
<name>A0AAD1XTH5_EUPCR</name>
<protein>
    <submittedName>
        <fullName evidence="1">Uncharacterized protein</fullName>
    </submittedName>
</protein>
<sequence>MEPESDKIEQEKLVAQRKNKLEMRMFRNTVEDFERKVSVSSSHGIWLVNPDEFFLFDKLKNIAIPDMNSVYIGRQKYKIKDFCTLFRCSFPNKTSKFTLHYGELVPFPRYFTDFIRIAPRIEHTVTLHDLIINRKQLKRLFVALKHLRLLKLMRVKFTVPEIPDFSMALKNTKLEELDFMRCGQLNRCDWKKKNKHEFGNLIKGLATSDDMKKSLKSISVISCRLDEISSKKLLKDHGLGHVKIKF</sequence>
<organism evidence="1 2">
    <name type="scientific">Euplotes crassus</name>
    <dbReference type="NCBI Taxonomy" id="5936"/>
    <lineage>
        <taxon>Eukaryota</taxon>
        <taxon>Sar</taxon>
        <taxon>Alveolata</taxon>
        <taxon>Ciliophora</taxon>
        <taxon>Intramacronucleata</taxon>
        <taxon>Spirotrichea</taxon>
        <taxon>Hypotrichia</taxon>
        <taxon>Euplotida</taxon>
        <taxon>Euplotidae</taxon>
        <taxon>Moneuplotes</taxon>
    </lineage>
</organism>